<dbReference type="Pfam" id="PF11887">
    <property type="entry name" value="Mce4_CUP1"/>
    <property type="match status" value="1"/>
</dbReference>
<organism evidence="3 4">
    <name type="scientific">Amycolatopsis cihanbeyliensis</name>
    <dbReference type="NCBI Taxonomy" id="1128664"/>
    <lineage>
        <taxon>Bacteria</taxon>
        <taxon>Bacillati</taxon>
        <taxon>Actinomycetota</taxon>
        <taxon>Actinomycetes</taxon>
        <taxon>Pseudonocardiales</taxon>
        <taxon>Pseudonocardiaceae</taxon>
        <taxon>Amycolatopsis</taxon>
    </lineage>
</organism>
<dbReference type="GO" id="GO:0005576">
    <property type="term" value="C:extracellular region"/>
    <property type="evidence" value="ECO:0007669"/>
    <property type="project" value="TreeGrafter"/>
</dbReference>
<dbReference type="InterPro" id="IPR052336">
    <property type="entry name" value="MlaD_Phospholipid_Transporter"/>
</dbReference>
<dbReference type="RefSeq" id="WP_141999939.1">
    <property type="nucleotide sequence ID" value="NZ_VFML01000001.1"/>
</dbReference>
<evidence type="ECO:0000313" key="3">
    <source>
        <dbReference type="EMBL" id="TQJ04235.1"/>
    </source>
</evidence>
<dbReference type="PANTHER" id="PTHR33371:SF17">
    <property type="entry name" value="MCE-FAMILY PROTEIN MCE1B"/>
    <property type="match status" value="1"/>
</dbReference>
<dbReference type="InterPro" id="IPR024516">
    <property type="entry name" value="Mce_C"/>
</dbReference>
<dbReference type="Pfam" id="PF02470">
    <property type="entry name" value="MlaD"/>
    <property type="match status" value="1"/>
</dbReference>
<reference evidence="3 4" key="1">
    <citation type="submission" date="2019-06" db="EMBL/GenBank/DDBJ databases">
        <title>Sequencing the genomes of 1000 actinobacteria strains.</title>
        <authorList>
            <person name="Klenk H.-P."/>
        </authorList>
    </citation>
    <scope>NUCLEOTIDE SEQUENCE [LARGE SCALE GENOMIC DNA]</scope>
    <source>
        <strain evidence="3 4">DSM 45679</strain>
    </source>
</reference>
<dbReference type="AlphaFoldDB" id="A0A542DMM1"/>
<dbReference type="GO" id="GO:0051701">
    <property type="term" value="P:biological process involved in interaction with host"/>
    <property type="evidence" value="ECO:0007669"/>
    <property type="project" value="TreeGrafter"/>
</dbReference>
<sequence>MRDLVAPLVKLTVFAAVTLLSTGLLAMSIANTDFRSSHAYSARFTDVTSLVEGDDVRVGGVRVGEVERIELIDRRLARVEFSVDAERVLPASVTAGLKYRNMLGQRYIALERGAGELDGTLPPGGEIPLERTSPALDLTLLFNGFRPLFQALSPQDVNKLSYELIQVFQGEGSTVDSLLRHTASLTSTIAGKDEVIGEVIGNLNQVLDTVNARGGELSSLLDTVQRFVSGLAADREPVGAAITSLGDLADSTAGLLADGRPALRSSITELGRLSKNLADNEEIVDAALRNLPVKMESVTRMSSYGSWMNFFLCEATTSPAAANSPLPLAGIPRTEPRCYR</sequence>
<dbReference type="PANTHER" id="PTHR33371">
    <property type="entry name" value="INTERMEMBRANE PHOSPHOLIPID TRANSPORT SYSTEM BINDING PROTEIN MLAD-RELATED"/>
    <property type="match status" value="1"/>
</dbReference>
<dbReference type="Proteomes" id="UP000320876">
    <property type="component" value="Unassembled WGS sequence"/>
</dbReference>
<dbReference type="EMBL" id="VFML01000001">
    <property type="protein sequence ID" value="TQJ04235.1"/>
    <property type="molecule type" value="Genomic_DNA"/>
</dbReference>
<evidence type="ECO:0000259" key="2">
    <source>
        <dbReference type="Pfam" id="PF11887"/>
    </source>
</evidence>
<dbReference type="OrthoDB" id="338143at2"/>
<dbReference type="InterPro" id="IPR003399">
    <property type="entry name" value="Mce/MlaD"/>
</dbReference>
<protein>
    <submittedName>
        <fullName evidence="3">Phospholipid/cholesterol/gamma-HCH transport system substrate-binding protein</fullName>
    </submittedName>
</protein>
<dbReference type="NCBIfam" id="TIGR00996">
    <property type="entry name" value="Mtu_fam_mce"/>
    <property type="match status" value="1"/>
</dbReference>
<feature type="domain" description="Mammalian cell entry C-terminal" evidence="2">
    <location>
        <begin position="120"/>
        <end position="293"/>
    </location>
</feature>
<dbReference type="InterPro" id="IPR005693">
    <property type="entry name" value="Mce"/>
</dbReference>
<comment type="caution">
    <text evidence="3">The sequence shown here is derived from an EMBL/GenBank/DDBJ whole genome shotgun (WGS) entry which is preliminary data.</text>
</comment>
<feature type="domain" description="Mce/MlaD" evidence="1">
    <location>
        <begin position="39"/>
        <end position="113"/>
    </location>
</feature>
<evidence type="ECO:0000313" key="4">
    <source>
        <dbReference type="Proteomes" id="UP000320876"/>
    </source>
</evidence>
<proteinExistence type="predicted"/>
<evidence type="ECO:0000259" key="1">
    <source>
        <dbReference type="Pfam" id="PF02470"/>
    </source>
</evidence>
<keyword evidence="4" id="KW-1185">Reference proteome</keyword>
<accession>A0A542DMM1</accession>
<gene>
    <name evidence="3" type="ORF">FB471_4018</name>
</gene>
<name>A0A542DMM1_AMYCI</name>